<feature type="region of interest" description="Disordered" evidence="1">
    <location>
        <begin position="57"/>
        <end position="79"/>
    </location>
</feature>
<feature type="non-terminal residue" evidence="2">
    <location>
        <position position="1"/>
    </location>
</feature>
<feature type="non-terminal residue" evidence="2">
    <location>
        <position position="255"/>
    </location>
</feature>
<sequence length="255" mass="28336">ADDPDTWKRLARRESAAIREVLVVEQLLTNAAPRFADNIAENFRTARADLQAAREALKPVAEADPPSRALQAPSQSMQSQIEQVAQMMRPVARNQFDAAAKSRGELEAAVGEVAVPVRQLRDAVSALAAKENPYNKDRAAQMWIAVIEQLLARTALEGGRPDSDHLYLKDLADAAGALENLQEIDDPPADQLKTLDGIHEALEALELAHQLTGLELSLKALSQHERWEQRATDINTLRAREWDWQRGLLRRLPPD</sequence>
<organism evidence="2">
    <name type="scientific">marine metagenome</name>
    <dbReference type="NCBI Taxonomy" id="408172"/>
    <lineage>
        <taxon>unclassified sequences</taxon>
        <taxon>metagenomes</taxon>
        <taxon>ecological metagenomes</taxon>
    </lineage>
</organism>
<accession>A0A382ZTN6</accession>
<evidence type="ECO:0000313" key="2">
    <source>
        <dbReference type="EMBL" id="SVD98629.1"/>
    </source>
</evidence>
<name>A0A382ZTN6_9ZZZZ</name>
<reference evidence="2" key="1">
    <citation type="submission" date="2018-05" db="EMBL/GenBank/DDBJ databases">
        <authorList>
            <person name="Lanie J.A."/>
            <person name="Ng W.-L."/>
            <person name="Kazmierczak K.M."/>
            <person name="Andrzejewski T.M."/>
            <person name="Davidsen T.M."/>
            <person name="Wayne K.J."/>
            <person name="Tettelin H."/>
            <person name="Glass J.I."/>
            <person name="Rusch D."/>
            <person name="Podicherti R."/>
            <person name="Tsui H.-C.T."/>
            <person name="Winkler M.E."/>
        </authorList>
    </citation>
    <scope>NUCLEOTIDE SEQUENCE</scope>
</reference>
<protein>
    <submittedName>
        <fullName evidence="2">Uncharacterized protein</fullName>
    </submittedName>
</protein>
<gene>
    <name evidence="2" type="ORF">METZ01_LOCUS451483</name>
</gene>
<proteinExistence type="predicted"/>
<evidence type="ECO:0000256" key="1">
    <source>
        <dbReference type="SAM" id="MobiDB-lite"/>
    </source>
</evidence>
<dbReference type="AlphaFoldDB" id="A0A382ZTN6"/>
<dbReference type="EMBL" id="UINC01186417">
    <property type="protein sequence ID" value="SVD98629.1"/>
    <property type="molecule type" value="Genomic_DNA"/>
</dbReference>